<dbReference type="Gene3D" id="3.50.50.60">
    <property type="entry name" value="FAD/NAD(P)-binding domain"/>
    <property type="match status" value="2"/>
</dbReference>
<dbReference type="InterPro" id="IPR016156">
    <property type="entry name" value="FAD/NAD-linked_Rdtase_dimer_sf"/>
</dbReference>
<dbReference type="PANTHER" id="PTHR43429">
    <property type="entry name" value="PYRIDINE NUCLEOTIDE-DISULFIDE OXIDOREDUCTASE DOMAIN-CONTAINING"/>
    <property type="match status" value="1"/>
</dbReference>
<keyword evidence="3" id="KW-0285">Flavoprotein</keyword>
<dbReference type="InterPro" id="IPR004099">
    <property type="entry name" value="Pyr_nucl-diS_OxRdtase_dimer"/>
</dbReference>
<dbReference type="Pfam" id="PF07992">
    <property type="entry name" value="Pyr_redox_2"/>
    <property type="match status" value="1"/>
</dbReference>
<gene>
    <name evidence="9" type="ORF">J2Z44_000698</name>
</gene>
<dbReference type="NCBIfam" id="NF007123">
    <property type="entry name" value="PRK09564.1"/>
    <property type="match status" value="1"/>
</dbReference>
<dbReference type="InterPro" id="IPR050260">
    <property type="entry name" value="FAD-bd_OxRdtase"/>
</dbReference>
<dbReference type="InterPro" id="IPR023753">
    <property type="entry name" value="FAD/NAD-binding_dom"/>
</dbReference>
<name>A0ABS4K2K2_9CLOT</name>
<dbReference type="PANTHER" id="PTHR43429:SF1">
    <property type="entry name" value="NAD(P)H SULFUR OXIDOREDUCTASE (COA-DEPENDENT)"/>
    <property type="match status" value="1"/>
</dbReference>
<organism evidence="9 10">
    <name type="scientific">Clostridium punense</name>
    <dbReference type="NCBI Taxonomy" id="1054297"/>
    <lineage>
        <taxon>Bacteria</taxon>
        <taxon>Bacillati</taxon>
        <taxon>Bacillota</taxon>
        <taxon>Clostridia</taxon>
        <taxon>Eubacteriales</taxon>
        <taxon>Clostridiaceae</taxon>
        <taxon>Clostridium</taxon>
    </lineage>
</organism>
<keyword evidence="6" id="KW-0676">Redox-active center</keyword>
<evidence type="ECO:0000259" key="7">
    <source>
        <dbReference type="Pfam" id="PF02852"/>
    </source>
</evidence>
<keyword evidence="10" id="KW-1185">Reference proteome</keyword>
<dbReference type="PRINTS" id="PR00368">
    <property type="entry name" value="FADPNR"/>
</dbReference>
<reference evidence="9 10" key="1">
    <citation type="submission" date="2021-03" db="EMBL/GenBank/DDBJ databases">
        <title>Genomic Encyclopedia of Type Strains, Phase IV (KMG-IV): sequencing the most valuable type-strain genomes for metagenomic binning, comparative biology and taxonomic classification.</title>
        <authorList>
            <person name="Goeker M."/>
        </authorList>
    </citation>
    <scope>NUCLEOTIDE SEQUENCE [LARGE SCALE GENOMIC DNA]</scope>
    <source>
        <strain evidence="9 10">DSM 28650</strain>
    </source>
</reference>
<evidence type="ECO:0000256" key="6">
    <source>
        <dbReference type="ARBA" id="ARBA00023284"/>
    </source>
</evidence>
<evidence type="ECO:0000313" key="9">
    <source>
        <dbReference type="EMBL" id="MBP2020914.1"/>
    </source>
</evidence>
<feature type="domain" description="FAD/NAD(P)-binding" evidence="8">
    <location>
        <begin position="1"/>
        <end position="294"/>
    </location>
</feature>
<keyword evidence="5" id="KW-0560">Oxidoreductase</keyword>
<evidence type="ECO:0000259" key="8">
    <source>
        <dbReference type="Pfam" id="PF07992"/>
    </source>
</evidence>
<feature type="domain" description="Pyridine nucleotide-disulphide oxidoreductase dimerisation" evidence="7">
    <location>
        <begin position="330"/>
        <end position="432"/>
    </location>
</feature>
<comment type="cofactor">
    <cofactor evidence="1">
        <name>FAD</name>
        <dbReference type="ChEBI" id="CHEBI:57692"/>
    </cofactor>
</comment>
<comment type="caution">
    <text evidence="9">The sequence shown here is derived from an EMBL/GenBank/DDBJ whole genome shotgun (WGS) entry which is preliminary data.</text>
</comment>
<evidence type="ECO:0000313" key="10">
    <source>
        <dbReference type="Proteomes" id="UP001519308"/>
    </source>
</evidence>
<evidence type="ECO:0000256" key="3">
    <source>
        <dbReference type="ARBA" id="ARBA00022630"/>
    </source>
</evidence>
<proteinExistence type="inferred from homology"/>
<evidence type="ECO:0000256" key="5">
    <source>
        <dbReference type="ARBA" id="ARBA00023002"/>
    </source>
</evidence>
<dbReference type="Proteomes" id="UP001519308">
    <property type="component" value="Unassembled WGS sequence"/>
</dbReference>
<dbReference type="Pfam" id="PF02852">
    <property type="entry name" value="Pyr_redox_dim"/>
    <property type="match status" value="1"/>
</dbReference>
<evidence type="ECO:0000256" key="4">
    <source>
        <dbReference type="ARBA" id="ARBA00022827"/>
    </source>
</evidence>
<dbReference type="RefSeq" id="WP_209649342.1">
    <property type="nucleotide sequence ID" value="NZ_JAGGLL010000004.1"/>
</dbReference>
<dbReference type="PRINTS" id="PR00411">
    <property type="entry name" value="PNDRDTASEI"/>
</dbReference>
<accession>A0ABS4K2K2</accession>
<evidence type="ECO:0000256" key="2">
    <source>
        <dbReference type="ARBA" id="ARBA00009130"/>
    </source>
</evidence>
<dbReference type="SUPFAM" id="SSF51905">
    <property type="entry name" value="FAD/NAD(P)-binding domain"/>
    <property type="match status" value="1"/>
</dbReference>
<protein>
    <submittedName>
        <fullName evidence="9">CoA-disulfide reductase</fullName>
    </submittedName>
</protein>
<dbReference type="EMBL" id="JAGGLL010000004">
    <property type="protein sequence ID" value="MBP2020914.1"/>
    <property type="molecule type" value="Genomic_DNA"/>
</dbReference>
<dbReference type="PROSITE" id="PS50007">
    <property type="entry name" value="PIPLC_X_DOMAIN"/>
    <property type="match status" value="1"/>
</dbReference>
<sequence>MRIIIIGGVAAGMSAAAKAKRIDKNADIVVYERTEVVSWGACGLPYFIGDFFTDPKVMIARTKEEFEESGIEVNIKHEVLNVNINNKTLKVLDLTTGKEFEDNYDKLMIATGASPVIPPIENVKLENVFTLKEYEDGIAIKEQLKKEEIKNIVIIGAGYIGIEAAEAMKKLEKNCRLIQLDARVLPDSFDKEITDIMEEALINHGVELHLKEMVKQLKGEKKVTEVITDKGRYPADLVIICTGVRPNTGFLKDTGIEMLKNGALIIDQFGETSVKDIYAAGDCASVYHIVRKDNIYIPLATTANKIGRIVGENLAGQKNAFQGTLGSGAIKVMDLEAARTGISENEAIKNNIPYKTIFIEEKNQTSYYPGQCDLYIKLIYNPETKIILGGQIIGKDDAVLRVDILSTAIFNNMTTEQLGMLDLCYAPPFARTWDAVNVAGNVAK</sequence>
<evidence type="ECO:0000256" key="1">
    <source>
        <dbReference type="ARBA" id="ARBA00001974"/>
    </source>
</evidence>
<comment type="similarity">
    <text evidence="2">Belongs to the class-III pyridine nucleotide-disulfide oxidoreductase family.</text>
</comment>
<dbReference type="SUPFAM" id="SSF55424">
    <property type="entry name" value="FAD/NAD-linked reductases, dimerisation (C-terminal) domain"/>
    <property type="match status" value="1"/>
</dbReference>
<keyword evidence="4" id="KW-0274">FAD</keyword>
<dbReference type="InterPro" id="IPR036188">
    <property type="entry name" value="FAD/NAD-bd_sf"/>
</dbReference>